<evidence type="ECO:0000313" key="1">
    <source>
        <dbReference type="EMBL" id="KAJ1951013.1"/>
    </source>
</evidence>
<organism evidence="1 2">
    <name type="scientific">Linderina macrospora</name>
    <dbReference type="NCBI Taxonomy" id="4868"/>
    <lineage>
        <taxon>Eukaryota</taxon>
        <taxon>Fungi</taxon>
        <taxon>Fungi incertae sedis</taxon>
        <taxon>Zoopagomycota</taxon>
        <taxon>Kickxellomycotina</taxon>
        <taxon>Kickxellomycetes</taxon>
        <taxon>Kickxellales</taxon>
        <taxon>Kickxellaceae</taxon>
        <taxon>Linderina</taxon>
    </lineage>
</organism>
<dbReference type="Proteomes" id="UP001150603">
    <property type="component" value="Unassembled WGS sequence"/>
</dbReference>
<comment type="caution">
    <text evidence="1">The sequence shown here is derived from an EMBL/GenBank/DDBJ whole genome shotgun (WGS) entry which is preliminary data.</text>
</comment>
<keyword evidence="1" id="KW-0378">Hydrolase</keyword>
<name>A0ACC1JGY7_9FUNG</name>
<protein>
    <submittedName>
        <fullName evidence="1">Protein phosphatase 2C 7</fullName>
        <ecNumber evidence="1">3.1.3.16</ecNumber>
    </submittedName>
</protein>
<dbReference type="EC" id="3.1.3.16" evidence="1"/>
<proteinExistence type="predicted"/>
<keyword evidence="2" id="KW-1185">Reference proteome</keyword>
<sequence length="392" mass="42809">MPGLSSTLGPRFQTILASAWISKHTAAKYVQDYVKQIQTQPSTTRSPVAFAPPIQVQVLDIADHSPYESLDAINGGEDSLFHARNKQNLVFGVADGVGGWNDSGIDPSVFSRSLTAYSADSVAKMFLLHESDEVDPKEVMRRAFANMRYDRIPAYGSSTELVANLSLATGKLRTAQLGDSTYVVLDAKQKAKFVSAEQQHRFNMPYQLTIPPTGDGPPPLPKPTDDDADSNAQFFRPQQDIAEDDKAGRDEDSFADLTAVGFDTPNEAREDSHQLAHNDVVVAATDGLFDNVRVEEVEKLAERFMGAIEKITNVTKNVSGRPAEDLFGGLAYSIAAQAVANYIQHDLRSPFAERAKLAGYKYEGGKPDDVTVMIAWVRENARVKAGQAKAKL</sequence>
<evidence type="ECO:0000313" key="2">
    <source>
        <dbReference type="Proteomes" id="UP001150603"/>
    </source>
</evidence>
<dbReference type="EMBL" id="JANBPW010000075">
    <property type="protein sequence ID" value="KAJ1951013.1"/>
    <property type="molecule type" value="Genomic_DNA"/>
</dbReference>
<reference evidence="1" key="1">
    <citation type="submission" date="2022-07" db="EMBL/GenBank/DDBJ databases">
        <title>Phylogenomic reconstructions and comparative analyses of Kickxellomycotina fungi.</title>
        <authorList>
            <person name="Reynolds N.K."/>
            <person name="Stajich J.E."/>
            <person name="Barry K."/>
            <person name="Grigoriev I.V."/>
            <person name="Crous P."/>
            <person name="Smith M.E."/>
        </authorList>
    </citation>
    <scope>NUCLEOTIDE SEQUENCE</scope>
    <source>
        <strain evidence="1">NRRL 5244</strain>
    </source>
</reference>
<accession>A0ACC1JGY7</accession>
<gene>
    <name evidence="1" type="primary">PTC7</name>
    <name evidence="1" type="ORF">FBU59_000403</name>
</gene>